<evidence type="ECO:0000256" key="5">
    <source>
        <dbReference type="ARBA" id="ARBA00023136"/>
    </source>
</evidence>
<dbReference type="GeneID" id="18926608"/>
<evidence type="ECO:0000256" key="8">
    <source>
        <dbReference type="SAM" id="SignalP"/>
    </source>
</evidence>
<dbReference type="InterPro" id="IPR046936">
    <property type="entry name" value="BIM1-like"/>
</dbReference>
<keyword evidence="3" id="KW-0336">GPI-anchor</keyword>
<dbReference type="GO" id="GO:0098552">
    <property type="term" value="C:side of membrane"/>
    <property type="evidence" value="ECO:0007669"/>
    <property type="project" value="UniProtKB-KW"/>
</dbReference>
<feature type="signal peptide" evidence="8">
    <location>
        <begin position="1"/>
        <end position="21"/>
    </location>
</feature>
<dbReference type="GO" id="GO:0005886">
    <property type="term" value="C:plasma membrane"/>
    <property type="evidence" value="ECO:0007669"/>
    <property type="project" value="UniProtKB-SubCell"/>
</dbReference>
<dbReference type="OrthoDB" id="2146436at2759"/>
<sequence length="155" mass="16957">MFSKTLPSILLALVLASLASAHFTLDSPPTRLFKEEMETKFCGGAPNPSNHRTKIPLSGKFSVCITSHHEKAEVNILLSTKSKPVSDSDFSNNGKTNYLLHSKQIKGQKKFCFDVDIGSLKHIKPLPKKGSSATIQVEFHASDGKLFQCADLILS</sequence>
<evidence type="ECO:0000259" key="9">
    <source>
        <dbReference type="Pfam" id="PF20238"/>
    </source>
</evidence>
<dbReference type="PANTHER" id="PTHR34992">
    <property type="entry name" value="HYPHAL ANASTAMOSIS-7 PROTEIN"/>
    <property type="match status" value="1"/>
</dbReference>
<dbReference type="eggNOG" id="ENOG502SCTF">
    <property type="taxonomic scope" value="Eukaryota"/>
</dbReference>
<keyword evidence="4 8" id="KW-0732">Signal</keyword>
<dbReference type="VEuPathDB" id="FungiDB:MELLADRAFT_124096"/>
<comment type="subcellular location">
    <subcellularLocation>
        <location evidence="1">Cell membrane</location>
        <topology evidence="1">Lipid-anchor</topology>
        <topology evidence="1">GPI-anchor</topology>
    </subcellularLocation>
</comment>
<evidence type="ECO:0000256" key="2">
    <source>
        <dbReference type="ARBA" id="ARBA00022475"/>
    </source>
</evidence>
<gene>
    <name evidence="10" type="ORF">MELLADRAFT_124096</name>
</gene>
<evidence type="ECO:0000256" key="3">
    <source>
        <dbReference type="ARBA" id="ARBA00022622"/>
    </source>
</evidence>
<keyword evidence="5" id="KW-0472">Membrane</keyword>
<dbReference type="PANTHER" id="PTHR34992:SF11">
    <property type="entry name" value="COPPER ACQUISITION FACTOR BIM1-LIKE DOMAIN-CONTAINING PROTEIN"/>
    <property type="match status" value="1"/>
</dbReference>
<dbReference type="KEGG" id="mlr:MELLADRAFT_124096"/>
<dbReference type="InterPro" id="IPR046530">
    <property type="entry name" value="BIM1-like_dom"/>
</dbReference>
<dbReference type="InParanoid" id="F4RRM4"/>
<dbReference type="HOGENOM" id="CLU_070647_3_1_1"/>
<feature type="domain" description="Copper acquisition factor BIM1-like" evidence="9">
    <location>
        <begin position="20"/>
        <end position="154"/>
    </location>
</feature>
<proteinExistence type="predicted"/>
<accession>F4RRM4</accession>
<evidence type="ECO:0000256" key="4">
    <source>
        <dbReference type="ARBA" id="ARBA00022729"/>
    </source>
</evidence>
<keyword evidence="7" id="KW-0449">Lipoprotein</keyword>
<name>F4RRM4_MELLP</name>
<evidence type="ECO:0000313" key="10">
    <source>
        <dbReference type="EMBL" id="EGG04997.1"/>
    </source>
</evidence>
<keyword evidence="2" id="KW-1003">Cell membrane</keyword>
<evidence type="ECO:0000256" key="7">
    <source>
        <dbReference type="ARBA" id="ARBA00023288"/>
    </source>
</evidence>
<dbReference type="CDD" id="cd21176">
    <property type="entry name" value="LPMO_auxiliary-like"/>
    <property type="match status" value="1"/>
</dbReference>
<dbReference type="EMBL" id="GL883115">
    <property type="protein sequence ID" value="EGG04997.1"/>
    <property type="molecule type" value="Genomic_DNA"/>
</dbReference>
<dbReference type="Proteomes" id="UP000001072">
    <property type="component" value="Unassembled WGS sequence"/>
</dbReference>
<evidence type="ECO:0000256" key="6">
    <source>
        <dbReference type="ARBA" id="ARBA00023180"/>
    </source>
</evidence>
<feature type="chain" id="PRO_5003321747" description="Copper acquisition factor BIM1-like domain-containing protein" evidence="8">
    <location>
        <begin position="22"/>
        <end position="155"/>
    </location>
</feature>
<dbReference type="AlphaFoldDB" id="F4RRM4"/>
<dbReference type="Pfam" id="PF20238">
    <property type="entry name" value="BIM1-like_dom"/>
    <property type="match status" value="1"/>
</dbReference>
<evidence type="ECO:0000256" key="1">
    <source>
        <dbReference type="ARBA" id="ARBA00004609"/>
    </source>
</evidence>
<reference evidence="11" key="1">
    <citation type="journal article" date="2011" name="Proc. Natl. Acad. Sci. U.S.A.">
        <title>Obligate biotrophy features unraveled by the genomic analysis of rust fungi.</title>
        <authorList>
            <person name="Duplessis S."/>
            <person name="Cuomo C.A."/>
            <person name="Lin Y.-C."/>
            <person name="Aerts A."/>
            <person name="Tisserant E."/>
            <person name="Veneault-Fourrey C."/>
            <person name="Joly D.L."/>
            <person name="Hacquard S."/>
            <person name="Amselem J."/>
            <person name="Cantarel B.L."/>
            <person name="Chiu R."/>
            <person name="Coutinho P.M."/>
            <person name="Feau N."/>
            <person name="Field M."/>
            <person name="Frey P."/>
            <person name="Gelhaye E."/>
            <person name="Goldberg J."/>
            <person name="Grabherr M.G."/>
            <person name="Kodira C.D."/>
            <person name="Kohler A."/>
            <person name="Kuees U."/>
            <person name="Lindquist E.A."/>
            <person name="Lucas S.M."/>
            <person name="Mago R."/>
            <person name="Mauceli E."/>
            <person name="Morin E."/>
            <person name="Murat C."/>
            <person name="Pangilinan J.L."/>
            <person name="Park R."/>
            <person name="Pearson M."/>
            <person name="Quesneville H."/>
            <person name="Rouhier N."/>
            <person name="Sakthikumar S."/>
            <person name="Salamov A.A."/>
            <person name="Schmutz J."/>
            <person name="Selles B."/>
            <person name="Shapiro H."/>
            <person name="Tanguay P."/>
            <person name="Tuskan G.A."/>
            <person name="Henrissat B."/>
            <person name="Van de Peer Y."/>
            <person name="Rouze P."/>
            <person name="Ellis J.G."/>
            <person name="Dodds P.N."/>
            <person name="Schein J.E."/>
            <person name="Zhong S."/>
            <person name="Hamelin R.C."/>
            <person name="Grigoriev I.V."/>
            <person name="Szabo L.J."/>
            <person name="Martin F."/>
        </authorList>
    </citation>
    <scope>NUCLEOTIDE SEQUENCE [LARGE SCALE GENOMIC DNA]</scope>
    <source>
        <strain evidence="11">98AG31 / pathotype 3-4-7</strain>
    </source>
</reference>
<dbReference type="RefSeq" id="XP_007411750.1">
    <property type="nucleotide sequence ID" value="XM_007411688.1"/>
</dbReference>
<protein>
    <recommendedName>
        <fullName evidence="9">Copper acquisition factor BIM1-like domain-containing protein</fullName>
    </recommendedName>
</protein>
<evidence type="ECO:0000313" key="11">
    <source>
        <dbReference type="Proteomes" id="UP000001072"/>
    </source>
</evidence>
<keyword evidence="6" id="KW-0325">Glycoprotein</keyword>
<organism evidence="11">
    <name type="scientific">Melampsora larici-populina (strain 98AG31 / pathotype 3-4-7)</name>
    <name type="common">Poplar leaf rust fungus</name>
    <dbReference type="NCBI Taxonomy" id="747676"/>
    <lineage>
        <taxon>Eukaryota</taxon>
        <taxon>Fungi</taxon>
        <taxon>Dikarya</taxon>
        <taxon>Basidiomycota</taxon>
        <taxon>Pucciniomycotina</taxon>
        <taxon>Pucciniomycetes</taxon>
        <taxon>Pucciniales</taxon>
        <taxon>Melampsoraceae</taxon>
        <taxon>Melampsora</taxon>
    </lineage>
</organism>
<keyword evidence="11" id="KW-1185">Reference proteome</keyword>